<evidence type="ECO:0000313" key="2">
    <source>
        <dbReference type="EMBL" id="KAF1984102.1"/>
    </source>
</evidence>
<dbReference type="OrthoDB" id="4991875at2759"/>
<dbReference type="PANTHER" id="PTHR40640:SF1">
    <property type="entry name" value="ANCHORED GLYCOPROTEIN, PUTATIVE (AFU_ORTHOLOGUE AFUA_8G04860)-RELATED"/>
    <property type="match status" value="1"/>
</dbReference>
<evidence type="ECO:0000313" key="3">
    <source>
        <dbReference type="Proteomes" id="UP000800041"/>
    </source>
</evidence>
<name>A0A6G1GTG6_9PEZI</name>
<organism evidence="2 3">
    <name type="scientific">Aulographum hederae CBS 113979</name>
    <dbReference type="NCBI Taxonomy" id="1176131"/>
    <lineage>
        <taxon>Eukaryota</taxon>
        <taxon>Fungi</taxon>
        <taxon>Dikarya</taxon>
        <taxon>Ascomycota</taxon>
        <taxon>Pezizomycotina</taxon>
        <taxon>Dothideomycetes</taxon>
        <taxon>Pleosporomycetidae</taxon>
        <taxon>Aulographales</taxon>
        <taxon>Aulographaceae</taxon>
    </lineage>
</organism>
<dbReference type="Proteomes" id="UP000800041">
    <property type="component" value="Unassembled WGS sequence"/>
</dbReference>
<feature type="compositionally biased region" description="Low complexity" evidence="1">
    <location>
        <begin position="128"/>
        <end position="158"/>
    </location>
</feature>
<dbReference type="EMBL" id="ML977170">
    <property type="protein sequence ID" value="KAF1984102.1"/>
    <property type="molecule type" value="Genomic_DNA"/>
</dbReference>
<reference evidence="2" key="1">
    <citation type="journal article" date="2020" name="Stud. Mycol.">
        <title>101 Dothideomycetes genomes: a test case for predicting lifestyles and emergence of pathogens.</title>
        <authorList>
            <person name="Haridas S."/>
            <person name="Albert R."/>
            <person name="Binder M."/>
            <person name="Bloem J."/>
            <person name="Labutti K."/>
            <person name="Salamov A."/>
            <person name="Andreopoulos B."/>
            <person name="Baker S."/>
            <person name="Barry K."/>
            <person name="Bills G."/>
            <person name="Bluhm B."/>
            <person name="Cannon C."/>
            <person name="Castanera R."/>
            <person name="Culley D."/>
            <person name="Daum C."/>
            <person name="Ezra D."/>
            <person name="Gonzalez J."/>
            <person name="Henrissat B."/>
            <person name="Kuo A."/>
            <person name="Liang C."/>
            <person name="Lipzen A."/>
            <person name="Lutzoni F."/>
            <person name="Magnuson J."/>
            <person name="Mondo S."/>
            <person name="Nolan M."/>
            <person name="Ohm R."/>
            <person name="Pangilinan J."/>
            <person name="Park H.-J."/>
            <person name="Ramirez L."/>
            <person name="Alfaro M."/>
            <person name="Sun H."/>
            <person name="Tritt A."/>
            <person name="Yoshinaga Y."/>
            <person name="Zwiers L.-H."/>
            <person name="Turgeon B."/>
            <person name="Goodwin S."/>
            <person name="Spatafora J."/>
            <person name="Crous P."/>
            <person name="Grigoriev I."/>
        </authorList>
    </citation>
    <scope>NUCLEOTIDE SEQUENCE</scope>
    <source>
        <strain evidence="2">CBS 113979</strain>
    </source>
</reference>
<feature type="non-terminal residue" evidence="2">
    <location>
        <position position="158"/>
    </location>
</feature>
<accession>A0A6G1GTG6</accession>
<dbReference type="AlphaFoldDB" id="A0A6G1GTG6"/>
<feature type="region of interest" description="Disordered" evidence="1">
    <location>
        <begin position="120"/>
        <end position="158"/>
    </location>
</feature>
<feature type="non-terminal residue" evidence="2">
    <location>
        <position position="1"/>
    </location>
</feature>
<sequence>GADSQRLVASVMDVEATATTFYLTCPSEADQNECGFRPGVDVTHIQGGSWRSNLTDTANGRDFFYSWSCSVTGTTSAVCAETAGGSEANFPGTSTETLAATDITFFPVVITAGLEKLASATASPTSDGTASSSQTGSLSSTASETSAGGSSAGSSTTT</sequence>
<dbReference type="PANTHER" id="PTHR40640">
    <property type="entry name" value="ANCHORED GLYCOPROTEIN, PUTATIVE (AFU_ORTHOLOGUE AFUA_8G04860)-RELATED"/>
    <property type="match status" value="1"/>
</dbReference>
<gene>
    <name evidence="2" type="ORF">K402DRAFT_318695</name>
</gene>
<proteinExistence type="predicted"/>
<evidence type="ECO:0000256" key="1">
    <source>
        <dbReference type="SAM" id="MobiDB-lite"/>
    </source>
</evidence>
<protein>
    <submittedName>
        <fullName evidence="2">Uncharacterized protein</fullName>
    </submittedName>
</protein>
<keyword evidence="3" id="KW-1185">Reference proteome</keyword>